<dbReference type="Gene3D" id="3.40.50.720">
    <property type="entry name" value="NAD(P)-binding Rossmann-like Domain"/>
    <property type="match status" value="1"/>
</dbReference>
<dbReference type="Proteomes" id="UP000183954">
    <property type="component" value="Unassembled WGS sequence"/>
</dbReference>
<gene>
    <name evidence="9" type="ORF">SAMN02746098_02031</name>
</gene>
<dbReference type="InterPro" id="IPR042518">
    <property type="entry name" value="SirC_C"/>
</dbReference>
<evidence type="ECO:0000256" key="3">
    <source>
        <dbReference type="ARBA" id="ARBA00023002"/>
    </source>
</evidence>
<dbReference type="Pfam" id="PF14824">
    <property type="entry name" value="Sirohm_synth_M"/>
    <property type="match status" value="1"/>
</dbReference>
<dbReference type="Pfam" id="PF10414">
    <property type="entry name" value="CysG_dimeriser"/>
    <property type="match status" value="1"/>
</dbReference>
<evidence type="ECO:0000259" key="7">
    <source>
        <dbReference type="Pfam" id="PF10414"/>
    </source>
</evidence>
<dbReference type="NCBIfam" id="TIGR01470">
    <property type="entry name" value="cysG_Nterm"/>
    <property type="match status" value="1"/>
</dbReference>
<dbReference type="GO" id="GO:0043115">
    <property type="term" value="F:precorrin-2 dehydrogenase activity"/>
    <property type="evidence" value="ECO:0007669"/>
    <property type="project" value="UniProtKB-EC"/>
</dbReference>
<dbReference type="EMBL" id="FQXJ01000006">
    <property type="protein sequence ID" value="SHH99381.1"/>
    <property type="molecule type" value="Genomic_DNA"/>
</dbReference>
<dbReference type="UniPathway" id="UPA00262">
    <property type="reaction ID" value="UER00222"/>
</dbReference>
<organism evidence="9 10">
    <name type="scientific">Desulfosporosinus lacus DSM 15449</name>
    <dbReference type="NCBI Taxonomy" id="1121420"/>
    <lineage>
        <taxon>Bacteria</taxon>
        <taxon>Bacillati</taxon>
        <taxon>Bacillota</taxon>
        <taxon>Clostridia</taxon>
        <taxon>Eubacteriales</taxon>
        <taxon>Desulfitobacteriaceae</taxon>
        <taxon>Desulfosporosinus</taxon>
    </lineage>
</organism>
<evidence type="ECO:0000313" key="10">
    <source>
        <dbReference type="Proteomes" id="UP000183954"/>
    </source>
</evidence>
<feature type="domain" description="Sirohaem synthase dimerisation" evidence="7">
    <location>
        <begin position="157"/>
        <end position="205"/>
    </location>
</feature>
<proteinExistence type="predicted"/>
<dbReference type="InterPro" id="IPR006367">
    <property type="entry name" value="Sirohaem_synthase_N"/>
</dbReference>
<evidence type="ECO:0000256" key="1">
    <source>
        <dbReference type="ARBA" id="ARBA00005010"/>
    </source>
</evidence>
<keyword evidence="5" id="KW-0627">Porphyrin biosynthesis</keyword>
<dbReference type="InterPro" id="IPR028281">
    <property type="entry name" value="Sirohaem_synthase_central"/>
</dbReference>
<dbReference type="STRING" id="1121420.SAMN02746098_02031"/>
<evidence type="ECO:0000256" key="4">
    <source>
        <dbReference type="ARBA" id="ARBA00023027"/>
    </source>
</evidence>
<evidence type="ECO:0000256" key="6">
    <source>
        <dbReference type="ARBA" id="ARBA00047561"/>
    </source>
</evidence>
<dbReference type="EC" id="1.3.1.76" evidence="2"/>
<keyword evidence="4" id="KW-0520">NAD</keyword>
<dbReference type="SUPFAM" id="SSF51735">
    <property type="entry name" value="NAD(P)-binding Rossmann-fold domains"/>
    <property type="match status" value="1"/>
</dbReference>
<dbReference type="Pfam" id="PF13241">
    <property type="entry name" value="NAD_binding_7"/>
    <property type="match status" value="1"/>
</dbReference>
<evidence type="ECO:0000256" key="5">
    <source>
        <dbReference type="ARBA" id="ARBA00023244"/>
    </source>
</evidence>
<dbReference type="SUPFAM" id="SSF75615">
    <property type="entry name" value="Siroheme synthase middle domains-like"/>
    <property type="match status" value="1"/>
</dbReference>
<dbReference type="Gene3D" id="1.10.8.610">
    <property type="entry name" value="SirC, precorrin-2 dehydrogenase, C-terminal helical domain-like"/>
    <property type="match status" value="1"/>
</dbReference>
<dbReference type="PANTHER" id="PTHR35330:SF1">
    <property type="entry name" value="SIROHEME BIOSYNTHESIS PROTEIN MET8"/>
    <property type="match status" value="1"/>
</dbReference>
<dbReference type="InterPro" id="IPR019478">
    <property type="entry name" value="Sirohaem_synthase_dimer_dom"/>
</dbReference>
<keyword evidence="3" id="KW-0560">Oxidoreductase</keyword>
<comment type="catalytic activity">
    <reaction evidence="6">
        <text>precorrin-2 + NAD(+) = sirohydrochlorin + NADH + 2 H(+)</text>
        <dbReference type="Rhea" id="RHEA:15613"/>
        <dbReference type="ChEBI" id="CHEBI:15378"/>
        <dbReference type="ChEBI" id="CHEBI:57540"/>
        <dbReference type="ChEBI" id="CHEBI:57945"/>
        <dbReference type="ChEBI" id="CHEBI:58351"/>
        <dbReference type="ChEBI" id="CHEBI:58827"/>
        <dbReference type="EC" id="1.3.1.76"/>
    </reaction>
</comment>
<dbReference type="RefSeq" id="WP_073029616.1">
    <property type="nucleotide sequence ID" value="NZ_FQXJ01000006.1"/>
</dbReference>
<comment type="pathway">
    <text evidence="1">Porphyrin-containing compound metabolism; siroheme biosynthesis; sirohydrochlorin from precorrin-2: step 1/1.</text>
</comment>
<dbReference type="GO" id="GO:0004325">
    <property type="term" value="F:ferrochelatase activity"/>
    <property type="evidence" value="ECO:0007669"/>
    <property type="project" value="InterPro"/>
</dbReference>
<keyword evidence="10" id="KW-1185">Reference proteome</keyword>
<name>A0A1M5XHU4_9FIRM</name>
<dbReference type="InterPro" id="IPR028161">
    <property type="entry name" value="Met8-like"/>
</dbReference>
<sequence>MSQYYPIFIDLNALPILVVGGGNVALRKVQTLLHHGSLVRVISPRLVPELRELIDGKSCFWVEKEYSSDDIQDARLVFSCTEIEEVNAQVSQDAKAHYRLVNVVDDPEKCSFIVPSIMEQGDLKIAVSTGGSSPIVARQVRAELEDLYGHEMAEYLTLLKSWRNRAKSDLPPEKRSIFWNRATDGEVRTLIKAQRLTEAKGVLEKCFQSLSD</sequence>
<dbReference type="GO" id="GO:0019354">
    <property type="term" value="P:siroheme biosynthetic process"/>
    <property type="evidence" value="ECO:0007669"/>
    <property type="project" value="UniProtKB-UniPathway"/>
</dbReference>
<evidence type="ECO:0000259" key="8">
    <source>
        <dbReference type="Pfam" id="PF14824"/>
    </source>
</evidence>
<accession>A0A1M5XHU4</accession>
<feature type="domain" description="Siroheme synthase central" evidence="8">
    <location>
        <begin position="120"/>
        <end position="146"/>
    </location>
</feature>
<dbReference type="OrthoDB" id="9773765at2"/>
<evidence type="ECO:0000256" key="2">
    <source>
        <dbReference type="ARBA" id="ARBA00012400"/>
    </source>
</evidence>
<dbReference type="InterPro" id="IPR036291">
    <property type="entry name" value="NAD(P)-bd_dom_sf"/>
</dbReference>
<evidence type="ECO:0000313" key="9">
    <source>
        <dbReference type="EMBL" id="SHH99381.1"/>
    </source>
</evidence>
<dbReference type="PANTHER" id="PTHR35330">
    <property type="entry name" value="SIROHEME BIOSYNTHESIS PROTEIN MET8"/>
    <property type="match status" value="1"/>
</dbReference>
<reference evidence="10" key="1">
    <citation type="submission" date="2016-11" db="EMBL/GenBank/DDBJ databases">
        <authorList>
            <person name="Varghese N."/>
            <person name="Submissions S."/>
        </authorList>
    </citation>
    <scope>NUCLEOTIDE SEQUENCE [LARGE SCALE GENOMIC DNA]</scope>
    <source>
        <strain evidence="10">DSM 15449</strain>
    </source>
</reference>
<protein>
    <recommendedName>
        <fullName evidence="2">precorrin-2 dehydrogenase</fullName>
        <ecNumber evidence="2">1.3.1.76</ecNumber>
    </recommendedName>
</protein>
<dbReference type="AlphaFoldDB" id="A0A1M5XHU4"/>